<feature type="compositionally biased region" description="Basic and acidic residues" evidence="5">
    <location>
        <begin position="1666"/>
        <end position="1677"/>
    </location>
</feature>
<keyword evidence="1" id="KW-0596">Phosphopantetheine</keyword>
<keyword evidence="6" id="KW-0812">Transmembrane</keyword>
<dbReference type="NCBIfam" id="TIGR02353">
    <property type="entry name" value="NRPS_term_dom"/>
    <property type="match status" value="1"/>
</dbReference>
<evidence type="ECO:0000256" key="3">
    <source>
        <dbReference type="ARBA" id="ARBA00022679"/>
    </source>
</evidence>
<proteinExistence type="predicted"/>
<dbReference type="Pfam" id="PF00501">
    <property type="entry name" value="AMP-binding"/>
    <property type="match status" value="1"/>
</dbReference>
<feature type="compositionally biased region" description="Basic and acidic residues" evidence="5">
    <location>
        <begin position="1074"/>
        <end position="1083"/>
    </location>
</feature>
<protein>
    <recommendedName>
        <fullName evidence="7">Carrier domain-containing protein</fullName>
    </recommendedName>
</protein>
<keyword evidence="2" id="KW-0597">Phosphoprotein</keyword>
<dbReference type="Proteomes" id="UP000482960">
    <property type="component" value="Unassembled WGS sequence"/>
</dbReference>
<dbReference type="SUPFAM" id="SSF47336">
    <property type="entry name" value="ACP-like"/>
    <property type="match status" value="1"/>
</dbReference>
<reference evidence="8 9" key="1">
    <citation type="submission" date="2020-03" db="EMBL/GenBank/DDBJ databases">
        <title>Whole genome shotgun sequence of Phytohabitans rumicis NBRC 108638.</title>
        <authorList>
            <person name="Komaki H."/>
            <person name="Tamura T."/>
        </authorList>
    </citation>
    <scope>NUCLEOTIDE SEQUENCE [LARGE SCALE GENOMIC DNA]</scope>
    <source>
        <strain evidence="8 9">NBRC 108638</strain>
    </source>
</reference>
<feature type="transmembrane region" description="Helical" evidence="6">
    <location>
        <begin position="1100"/>
        <end position="1124"/>
    </location>
</feature>
<dbReference type="InterPro" id="IPR042099">
    <property type="entry name" value="ANL_N_sf"/>
</dbReference>
<evidence type="ECO:0000313" key="9">
    <source>
        <dbReference type="Proteomes" id="UP000482960"/>
    </source>
</evidence>
<dbReference type="GO" id="GO:0044550">
    <property type="term" value="P:secondary metabolite biosynthetic process"/>
    <property type="evidence" value="ECO:0007669"/>
    <property type="project" value="TreeGrafter"/>
</dbReference>
<dbReference type="InterPro" id="IPR000873">
    <property type="entry name" value="AMP-dep_synth/lig_dom"/>
</dbReference>
<evidence type="ECO:0000256" key="4">
    <source>
        <dbReference type="ARBA" id="ARBA00022737"/>
    </source>
</evidence>
<dbReference type="GO" id="GO:0016740">
    <property type="term" value="F:transferase activity"/>
    <property type="evidence" value="ECO:0007669"/>
    <property type="project" value="UniProtKB-KW"/>
</dbReference>
<feature type="transmembrane region" description="Helical" evidence="6">
    <location>
        <begin position="1130"/>
        <end position="1158"/>
    </location>
</feature>
<feature type="transmembrane region" description="Helical" evidence="6">
    <location>
        <begin position="664"/>
        <end position="692"/>
    </location>
</feature>
<dbReference type="GO" id="GO:0031177">
    <property type="term" value="F:phosphopantetheine binding"/>
    <property type="evidence" value="ECO:0007669"/>
    <property type="project" value="InterPro"/>
</dbReference>
<dbReference type="InterPro" id="IPR010071">
    <property type="entry name" value="AA_adenyl_dom"/>
</dbReference>
<feature type="compositionally biased region" description="Basic and acidic residues" evidence="5">
    <location>
        <begin position="1731"/>
        <end position="1748"/>
    </location>
</feature>
<dbReference type="InterPro" id="IPR009081">
    <property type="entry name" value="PP-bd_ACP"/>
</dbReference>
<reference evidence="8 9" key="2">
    <citation type="submission" date="2020-03" db="EMBL/GenBank/DDBJ databases">
        <authorList>
            <person name="Ichikawa N."/>
            <person name="Kimura A."/>
            <person name="Kitahashi Y."/>
            <person name="Uohara A."/>
        </authorList>
    </citation>
    <scope>NUCLEOTIDE SEQUENCE [LARGE SCALE GENOMIC DNA]</scope>
    <source>
        <strain evidence="8 9">NBRC 108638</strain>
    </source>
</reference>
<feature type="compositionally biased region" description="Low complexity" evidence="5">
    <location>
        <begin position="1321"/>
        <end position="1349"/>
    </location>
</feature>
<dbReference type="PROSITE" id="PS50075">
    <property type="entry name" value="CARRIER"/>
    <property type="match status" value="1"/>
</dbReference>
<dbReference type="PANTHER" id="PTHR45527:SF1">
    <property type="entry name" value="FATTY ACID SYNTHASE"/>
    <property type="match status" value="1"/>
</dbReference>
<dbReference type="Gene3D" id="3.40.50.12780">
    <property type="entry name" value="N-terminal domain of ligase-like"/>
    <property type="match status" value="1"/>
</dbReference>
<feature type="region of interest" description="Disordered" evidence="5">
    <location>
        <begin position="1718"/>
        <end position="1767"/>
    </location>
</feature>
<gene>
    <name evidence="8" type="ORF">Prum_086370</name>
</gene>
<dbReference type="InterPro" id="IPR045851">
    <property type="entry name" value="AMP-bd_C_sf"/>
</dbReference>
<keyword evidence="6" id="KW-0472">Membrane</keyword>
<dbReference type="Pfam" id="PF00550">
    <property type="entry name" value="PP-binding"/>
    <property type="match status" value="1"/>
</dbReference>
<evidence type="ECO:0000256" key="1">
    <source>
        <dbReference type="ARBA" id="ARBA00022450"/>
    </source>
</evidence>
<feature type="compositionally biased region" description="Low complexity" evidence="5">
    <location>
        <begin position="1679"/>
        <end position="1690"/>
    </location>
</feature>
<dbReference type="PANTHER" id="PTHR45527">
    <property type="entry name" value="NONRIBOSOMAL PEPTIDE SYNTHETASE"/>
    <property type="match status" value="1"/>
</dbReference>
<dbReference type="InterPro" id="IPR020845">
    <property type="entry name" value="AMP-binding_CS"/>
</dbReference>
<feature type="compositionally biased region" description="Gly residues" evidence="5">
    <location>
        <begin position="1557"/>
        <end position="1572"/>
    </location>
</feature>
<dbReference type="Gene3D" id="2.160.10.10">
    <property type="entry name" value="Hexapeptide repeat proteins"/>
    <property type="match status" value="2"/>
</dbReference>
<dbReference type="SMART" id="SM00823">
    <property type="entry name" value="PKS_PP"/>
    <property type="match status" value="1"/>
</dbReference>
<feature type="region of interest" description="Disordered" evidence="5">
    <location>
        <begin position="1286"/>
        <end position="1690"/>
    </location>
</feature>
<comment type="caution">
    <text evidence="8">The sequence shown here is derived from an EMBL/GenBank/DDBJ whole genome shotgun (WGS) entry which is preliminary data.</text>
</comment>
<dbReference type="Gene3D" id="3.30.300.30">
    <property type="match status" value="1"/>
</dbReference>
<dbReference type="Pfam" id="PF00132">
    <property type="entry name" value="Hexapep"/>
    <property type="match status" value="1"/>
</dbReference>
<feature type="transmembrane region" description="Helical" evidence="6">
    <location>
        <begin position="856"/>
        <end position="875"/>
    </location>
</feature>
<evidence type="ECO:0000256" key="5">
    <source>
        <dbReference type="SAM" id="MobiDB-lite"/>
    </source>
</evidence>
<evidence type="ECO:0000259" key="7">
    <source>
        <dbReference type="PROSITE" id="PS50075"/>
    </source>
</evidence>
<sequence>MAADTKLSFGRYLLVRSRTLDGWHARPDGVRPGRCAMTLTPVLPAAVYATERAPDRRTLLDIFAATVARYPDAPALDDGTEVYDYRRLAAEVEAQSEKLAAAGIGAGDRVGIRISSGTAELYTAILGVLAAGAAYVPVDADDPDERAALVFAEAGVCAVLGDGGALTIHAAGNEPRPYDDAWIIFTSGSTGRPKGVAVSHASAAAFVDAEARLFLKNAPIGPGDRVLAGLSVAFDASCEEMWLAWRHGACLVPAARSLVRSGVDLGPWLADQRITVVSTVPTLAALWPAEALDDVRLLIFGGEACPPELAERLAVDGREVWNTYGPTEATVVACAAQLTGEGPVRIGLPLAGWELAVVDADGEPVPMGDTGELVIGGVGLARYLDADKDAERFAPLPSLGWDRAYRSGDVVRADPAGLIFVGRNDEQVKLGGRRIELGEVDAALQALPDVAGAAAAVRRTGSGNQILVGYVAVREGAPFDPAAALARLREQLPAALVPRLAVVEALPTRTSGKVDRAALPWPLPDTEAADTAPAELSATEAWLADGWAEVLGVRVTAPDADFFSNGGGSLAAAQLVAWIRARFPQVSVGDLYQHPRLGQLAAVLETRGAATTTKREVAPTPRRAGVIQTLLMVPLMTVVGLRWLTVLAAAAELLGTPWAPVVSWWWVALGWLVLFSPVGRIAIAAGGARLLLRGVRPGRYPRGGAVHLRLWTAERLAELSGATSVAGASWMTRYARALGAQIGPDVDLHSAPPVTGMLRLGRGAAVEPEVDLSGYWVDGDVVHIGQIRIGAGARIGARSTLLPGVRVGKGAEIGPGSTVRGTVPQGQRWVGSPATRAGRSAHAWPEERAPRSRRWATAYGVTSVLLGVLPAVAALPGVAVLAYAVHGTATVGAAVTAALLAAPLAALAYLAAYAALVLGAVRALSVGLHAGYHPVHGRIAWQIWATERLMGMARVGLFPLYASLLTPVWLRLLGAKVGRDVEVSTVLALPKMTTVADGAFLADDTMVATYELGHGWLHAAPARIGKQAFLGNSGMAAPGHSVPKRGLVGVLSSAPRKAKKGSSWLGMPPMPLRRSPEEADSSRTFDPPVRLKVARALVELCRLVPVACGAVLAVLVLAALVTLWNAFGPVAAGALAGAVLLGAGVLAAATATAVKWALVGRFRATDRPLWDSFVWRNELADTFVEVLAVPWLIGAATGTPVLTGWLRTMGAKIGRGVWLETYWLPESDLVRIGDGATINRGCVVQTHLFHDRIMSMDEVTLAPGATLGPHGIVLPGASIGARTTVGPGSLVTRGDTVPADSRWLGNPIAAWPRGRSKPELGAQRPARLGPAAGAEASAASQPAEPGAGPSRSWARSDRPGLDRQPGPKRAQRASQQSPGAGPSRNWARSDRPGLDRQPGPKRAQRASQQSPGAGPSRNWARSDRPGLDRQPGPKRAQRASQQSPGAGPSRSWARSDRSGLDRQPGNEGSRQAGCGPVRRLVPSSARQRRLPGHPLRPGPGLPDHHEPARRVRHHHRAGDARAVPVQPRPGRDAGRPGTRGRRAGEVRARGPQAARPAGGGDPGRGGVPGGGAVRRPPPAGRRTVGRHRVGRTVGRRPGGQPAGGRAVLVSLQRPAVGQGQLPDRGEHGHAVLRHRHRKAGGAPAEREHDGLGLRSAGADPDLPGECPDRTVRADRPGRRGAAAAGGAADAVAPPVRVRLRAPGRDDAGPAALLRPVPVRGVHGRGHGRRPGRSDRGAGHVDLRREPRGRPAHARAAGRARAGAPVVRQQPVGGRLAAHLAQRGVRDVRGVAVVRRVGRGTGGGARPDVARAAGRPAG</sequence>
<feature type="region of interest" description="Disordered" evidence="5">
    <location>
        <begin position="1797"/>
        <end position="1817"/>
    </location>
</feature>
<dbReference type="SUPFAM" id="SSF56801">
    <property type="entry name" value="Acetyl-CoA synthetase-like"/>
    <property type="match status" value="1"/>
</dbReference>
<dbReference type="CDD" id="cd05930">
    <property type="entry name" value="A_NRPS"/>
    <property type="match status" value="1"/>
</dbReference>
<feature type="region of interest" description="Disordered" evidence="5">
    <location>
        <begin position="1059"/>
        <end position="1084"/>
    </location>
</feature>
<dbReference type="InterPro" id="IPR011004">
    <property type="entry name" value="Trimer_LpxA-like_sf"/>
</dbReference>
<dbReference type="NCBIfam" id="TIGR01733">
    <property type="entry name" value="AA-adenyl-dom"/>
    <property type="match status" value="1"/>
</dbReference>
<feature type="transmembrane region" description="Helical" evidence="6">
    <location>
        <begin position="624"/>
        <end position="644"/>
    </location>
</feature>
<feature type="domain" description="Carrier" evidence="7">
    <location>
        <begin position="534"/>
        <end position="608"/>
    </location>
</feature>
<name>A0A6V8LQK1_9ACTN</name>
<dbReference type="GO" id="GO:0005737">
    <property type="term" value="C:cytoplasm"/>
    <property type="evidence" value="ECO:0007669"/>
    <property type="project" value="TreeGrafter"/>
</dbReference>
<dbReference type="InterPro" id="IPR001451">
    <property type="entry name" value="Hexapep"/>
</dbReference>
<keyword evidence="6" id="KW-1133">Transmembrane helix</keyword>
<feature type="compositionally biased region" description="Basic residues" evidence="5">
    <location>
        <begin position="1721"/>
        <end position="1730"/>
    </location>
</feature>
<dbReference type="Gene3D" id="1.10.1200.10">
    <property type="entry name" value="ACP-like"/>
    <property type="match status" value="1"/>
</dbReference>
<dbReference type="SUPFAM" id="SSF51161">
    <property type="entry name" value="Trimeric LpxA-like enzymes"/>
    <property type="match status" value="3"/>
</dbReference>
<feature type="compositionally biased region" description="Basic residues" evidence="5">
    <location>
        <begin position="1583"/>
        <end position="1594"/>
    </location>
</feature>
<evidence type="ECO:0000256" key="6">
    <source>
        <dbReference type="SAM" id="Phobius"/>
    </source>
</evidence>
<evidence type="ECO:0000313" key="8">
    <source>
        <dbReference type="EMBL" id="GFJ94995.1"/>
    </source>
</evidence>
<dbReference type="EMBL" id="BLPG01000001">
    <property type="protein sequence ID" value="GFJ94995.1"/>
    <property type="molecule type" value="Genomic_DNA"/>
</dbReference>
<keyword evidence="4" id="KW-0677">Repeat</keyword>
<feature type="compositionally biased region" description="Basic residues" evidence="5">
    <location>
        <begin position="1630"/>
        <end position="1639"/>
    </location>
</feature>
<organism evidence="8 9">
    <name type="scientific">Phytohabitans rumicis</name>
    <dbReference type="NCBI Taxonomy" id="1076125"/>
    <lineage>
        <taxon>Bacteria</taxon>
        <taxon>Bacillati</taxon>
        <taxon>Actinomycetota</taxon>
        <taxon>Actinomycetes</taxon>
        <taxon>Micromonosporales</taxon>
        <taxon>Micromonosporaceae</taxon>
    </lineage>
</organism>
<dbReference type="InterPro" id="IPR012728">
    <property type="entry name" value="Pls/PosA_C"/>
</dbReference>
<dbReference type="InterPro" id="IPR020806">
    <property type="entry name" value="PKS_PP-bd"/>
</dbReference>
<accession>A0A6V8LQK1</accession>
<keyword evidence="3" id="KW-0808">Transferase</keyword>
<dbReference type="InterPro" id="IPR018357">
    <property type="entry name" value="Hexapep_transf_CS"/>
</dbReference>
<dbReference type="InterPro" id="IPR036736">
    <property type="entry name" value="ACP-like_sf"/>
</dbReference>
<dbReference type="PROSITE" id="PS00101">
    <property type="entry name" value="HEXAPEP_TRANSFERASES"/>
    <property type="match status" value="1"/>
</dbReference>
<dbReference type="PROSITE" id="PS00455">
    <property type="entry name" value="AMP_BINDING"/>
    <property type="match status" value="1"/>
</dbReference>
<evidence type="ECO:0000256" key="2">
    <source>
        <dbReference type="ARBA" id="ARBA00022553"/>
    </source>
</evidence>
<dbReference type="GO" id="GO:0043041">
    <property type="term" value="P:amino acid activation for nonribosomal peptide biosynthetic process"/>
    <property type="evidence" value="ECO:0007669"/>
    <property type="project" value="TreeGrafter"/>
</dbReference>
<keyword evidence="9" id="KW-1185">Reference proteome</keyword>